<evidence type="ECO:0000256" key="2">
    <source>
        <dbReference type="ARBA" id="ARBA00022771"/>
    </source>
</evidence>
<evidence type="ECO:0000313" key="9">
    <source>
        <dbReference type="Proteomes" id="UP000821837"/>
    </source>
</evidence>
<dbReference type="InterPro" id="IPR006612">
    <property type="entry name" value="THAP_Znf"/>
</dbReference>
<proteinExistence type="predicted"/>
<evidence type="ECO:0000259" key="7">
    <source>
        <dbReference type="PROSITE" id="PS50950"/>
    </source>
</evidence>
<evidence type="ECO:0000256" key="5">
    <source>
        <dbReference type="PROSITE-ProRule" id="PRU00309"/>
    </source>
</evidence>
<reference evidence="8" key="1">
    <citation type="journal article" date="2020" name="Cell">
        <title>Large-Scale Comparative Analyses of Tick Genomes Elucidate Their Genetic Diversity and Vector Capacities.</title>
        <authorList>
            <consortium name="Tick Genome and Microbiome Consortium (TIGMIC)"/>
            <person name="Jia N."/>
            <person name="Wang J."/>
            <person name="Shi W."/>
            <person name="Du L."/>
            <person name="Sun Y."/>
            <person name="Zhan W."/>
            <person name="Jiang J.F."/>
            <person name="Wang Q."/>
            <person name="Zhang B."/>
            <person name="Ji P."/>
            <person name="Bell-Sakyi L."/>
            <person name="Cui X.M."/>
            <person name="Yuan T.T."/>
            <person name="Jiang B.G."/>
            <person name="Yang W.F."/>
            <person name="Lam T.T."/>
            <person name="Chang Q.C."/>
            <person name="Ding S.J."/>
            <person name="Wang X.J."/>
            <person name="Zhu J.G."/>
            <person name="Ruan X.D."/>
            <person name="Zhao L."/>
            <person name="Wei J.T."/>
            <person name="Ye R.Z."/>
            <person name="Que T.C."/>
            <person name="Du C.H."/>
            <person name="Zhou Y.H."/>
            <person name="Cheng J.X."/>
            <person name="Dai P.F."/>
            <person name="Guo W.B."/>
            <person name="Han X.H."/>
            <person name="Huang E.J."/>
            <person name="Li L.F."/>
            <person name="Wei W."/>
            <person name="Gao Y.C."/>
            <person name="Liu J.Z."/>
            <person name="Shao H.Z."/>
            <person name="Wang X."/>
            <person name="Wang C.C."/>
            <person name="Yang T.C."/>
            <person name="Huo Q.B."/>
            <person name="Li W."/>
            <person name="Chen H.Y."/>
            <person name="Chen S.E."/>
            <person name="Zhou L.G."/>
            <person name="Ni X.B."/>
            <person name="Tian J.H."/>
            <person name="Sheng Y."/>
            <person name="Liu T."/>
            <person name="Pan Y.S."/>
            <person name="Xia L.Y."/>
            <person name="Li J."/>
            <person name="Zhao F."/>
            <person name="Cao W.C."/>
        </authorList>
    </citation>
    <scope>NUCLEOTIDE SEQUENCE</scope>
    <source>
        <strain evidence="8">Rsan-2018</strain>
    </source>
</reference>
<dbReference type="EMBL" id="JABSTV010000753">
    <property type="protein sequence ID" value="KAH7985712.1"/>
    <property type="molecule type" value="Genomic_DNA"/>
</dbReference>
<feature type="region of interest" description="Disordered" evidence="6">
    <location>
        <begin position="157"/>
        <end position="176"/>
    </location>
</feature>
<keyword evidence="3" id="KW-0862">Zinc</keyword>
<evidence type="ECO:0000256" key="4">
    <source>
        <dbReference type="ARBA" id="ARBA00023125"/>
    </source>
</evidence>
<protein>
    <recommendedName>
        <fullName evidence="7">THAP-type domain-containing protein</fullName>
    </recommendedName>
</protein>
<dbReference type="GO" id="GO:0008270">
    <property type="term" value="F:zinc ion binding"/>
    <property type="evidence" value="ECO:0007669"/>
    <property type="project" value="UniProtKB-KW"/>
</dbReference>
<evidence type="ECO:0000256" key="1">
    <source>
        <dbReference type="ARBA" id="ARBA00022723"/>
    </source>
</evidence>
<keyword evidence="1" id="KW-0479">Metal-binding</keyword>
<feature type="region of interest" description="Disordered" evidence="6">
    <location>
        <begin position="299"/>
        <end position="323"/>
    </location>
</feature>
<dbReference type="PANTHER" id="PTHR46927:SF3">
    <property type="entry name" value="THAP-TYPE DOMAIN-CONTAINING PROTEIN"/>
    <property type="match status" value="1"/>
</dbReference>
<reference evidence="8" key="2">
    <citation type="submission" date="2021-09" db="EMBL/GenBank/DDBJ databases">
        <authorList>
            <person name="Jia N."/>
            <person name="Wang J."/>
            <person name="Shi W."/>
            <person name="Du L."/>
            <person name="Sun Y."/>
            <person name="Zhan W."/>
            <person name="Jiang J."/>
            <person name="Wang Q."/>
            <person name="Zhang B."/>
            <person name="Ji P."/>
            <person name="Sakyi L.B."/>
            <person name="Cui X."/>
            <person name="Yuan T."/>
            <person name="Jiang B."/>
            <person name="Yang W."/>
            <person name="Lam T.T.-Y."/>
            <person name="Chang Q."/>
            <person name="Ding S."/>
            <person name="Wang X."/>
            <person name="Zhu J."/>
            <person name="Ruan X."/>
            <person name="Zhao L."/>
            <person name="Wei J."/>
            <person name="Que T."/>
            <person name="Du C."/>
            <person name="Cheng J."/>
            <person name="Dai P."/>
            <person name="Han X."/>
            <person name="Huang E."/>
            <person name="Gao Y."/>
            <person name="Liu J."/>
            <person name="Shao H."/>
            <person name="Ye R."/>
            <person name="Li L."/>
            <person name="Wei W."/>
            <person name="Wang X."/>
            <person name="Wang C."/>
            <person name="Huo Q."/>
            <person name="Li W."/>
            <person name="Guo W."/>
            <person name="Chen H."/>
            <person name="Chen S."/>
            <person name="Zhou L."/>
            <person name="Zhou L."/>
            <person name="Ni X."/>
            <person name="Tian J."/>
            <person name="Zhou Y."/>
            <person name="Sheng Y."/>
            <person name="Liu T."/>
            <person name="Pan Y."/>
            <person name="Xia L."/>
            <person name="Li J."/>
            <person name="Zhao F."/>
            <person name="Cao W."/>
        </authorList>
    </citation>
    <scope>NUCLEOTIDE SEQUENCE</scope>
    <source>
        <strain evidence="8">Rsan-2018</strain>
        <tissue evidence="8">Larvae</tissue>
    </source>
</reference>
<evidence type="ECO:0000313" key="8">
    <source>
        <dbReference type="EMBL" id="KAH7985712.1"/>
    </source>
</evidence>
<name>A0A9D4TD18_RHISA</name>
<dbReference type="SMART" id="SM00980">
    <property type="entry name" value="THAP"/>
    <property type="match status" value="1"/>
</dbReference>
<dbReference type="Proteomes" id="UP000821837">
    <property type="component" value="Unassembled WGS sequence"/>
</dbReference>
<keyword evidence="2 5" id="KW-0863">Zinc-finger</keyword>
<dbReference type="GO" id="GO:0003677">
    <property type="term" value="F:DNA binding"/>
    <property type="evidence" value="ECO:0007669"/>
    <property type="project" value="UniProtKB-UniRule"/>
</dbReference>
<organism evidence="8 9">
    <name type="scientific">Rhipicephalus sanguineus</name>
    <name type="common">Brown dog tick</name>
    <name type="synonym">Ixodes sanguineus</name>
    <dbReference type="NCBI Taxonomy" id="34632"/>
    <lineage>
        <taxon>Eukaryota</taxon>
        <taxon>Metazoa</taxon>
        <taxon>Ecdysozoa</taxon>
        <taxon>Arthropoda</taxon>
        <taxon>Chelicerata</taxon>
        <taxon>Arachnida</taxon>
        <taxon>Acari</taxon>
        <taxon>Parasitiformes</taxon>
        <taxon>Ixodida</taxon>
        <taxon>Ixodoidea</taxon>
        <taxon>Ixodidae</taxon>
        <taxon>Rhipicephalinae</taxon>
        <taxon>Rhipicephalus</taxon>
        <taxon>Rhipicephalus</taxon>
    </lineage>
</organism>
<dbReference type="VEuPathDB" id="VectorBase:RSAN_031374"/>
<dbReference type="InterPro" id="IPR052224">
    <property type="entry name" value="THAP_domain_protein"/>
</dbReference>
<dbReference type="Pfam" id="PF05485">
    <property type="entry name" value="THAP"/>
    <property type="match status" value="1"/>
</dbReference>
<dbReference type="AlphaFoldDB" id="A0A9D4TD18"/>
<dbReference type="SMART" id="SM00692">
    <property type="entry name" value="DM3"/>
    <property type="match status" value="1"/>
</dbReference>
<evidence type="ECO:0000256" key="3">
    <source>
        <dbReference type="ARBA" id="ARBA00022833"/>
    </source>
</evidence>
<feature type="domain" description="THAP-type" evidence="7">
    <location>
        <begin position="1"/>
        <end position="89"/>
    </location>
</feature>
<gene>
    <name evidence="8" type="ORF">HPB52_025454</name>
</gene>
<comment type="caution">
    <text evidence="8">The sequence shown here is derived from an EMBL/GenBank/DDBJ whole genome shotgun (WGS) entry which is preliminary data.</text>
</comment>
<keyword evidence="4 5" id="KW-0238">DNA-binding</keyword>
<dbReference type="SUPFAM" id="SSF57716">
    <property type="entry name" value="Glucocorticoid receptor-like (DNA-binding domain)"/>
    <property type="match status" value="1"/>
</dbReference>
<dbReference type="PROSITE" id="PS50950">
    <property type="entry name" value="ZF_THAP"/>
    <property type="match status" value="1"/>
</dbReference>
<evidence type="ECO:0000256" key="6">
    <source>
        <dbReference type="SAM" id="MobiDB-lite"/>
    </source>
</evidence>
<keyword evidence="9" id="KW-1185">Reference proteome</keyword>
<dbReference type="InterPro" id="IPR038441">
    <property type="entry name" value="THAP_Znf_sf"/>
</dbReference>
<dbReference type="PANTHER" id="PTHR46927">
    <property type="entry name" value="AGAP005574-PA"/>
    <property type="match status" value="1"/>
</dbReference>
<accession>A0A9D4TD18</accession>
<feature type="compositionally biased region" description="Polar residues" evidence="6">
    <location>
        <begin position="158"/>
        <end position="170"/>
    </location>
</feature>
<sequence length="323" mass="35242">MPSFCAAYGCSNNSSRDDVVFHRFPTEKRLAAQWIAAVKRKNFVPTLHSMICSNHFRDADYHRSPSIMRSLGIPVKCARLMPSAVPSVFSYRSASPPPRAAFAKRRRIEQVHAFGRCRRLDVYYGASEGLVHVQSRFSLAGAAFTSVPVDLNEVLGAGQNNTEQESATTDTAEDGGASIKPDVEVLSPAGLEPSAGTAPYAGIKFADKAIEVLVWTAQQQHLLQEARGRPLTLAGDGRADSPGYSAKFGTYTLLDVETKKITHFELVQEWAQIVFADDLEPRVVFATRVEMALQNGVSRRHLSQPKGNSQGAEHNLDAALAAE</sequence>
<dbReference type="Gene3D" id="6.20.210.20">
    <property type="entry name" value="THAP domain"/>
    <property type="match status" value="1"/>
</dbReference>